<sequence>MASTGSLYNHSRITRQMLRRHRRSPASFYLHLHPAWIRFEDAKGRLILEEPITAPVAGPSRLAGQDGGLTLTPGKELLRCIRDQQLPNYMLDLLDARRIPFYEGCLIVEIKDHRQGPAPGQSGTVEQSGAGPAVDPKSLAARLEGGHYGEGPAFLAAKKARQDAAGGSAAATSTLSRGPETYRVVLHPTEETLWTELRTLNDKLSGGTWSEEEGLEIESKILNLTSPPLCLTPDPHATRIANVMLATTAPPSRYAPVRPMPHQKTLPPLEPRKATTISESADDEEAQRELAEKAKREAVMRMMTGSWRMYAKDKKNTARTAQAQLPNSAAGGERPFTPTFSRLTFIEKYRAKANGAAQSEAEVGERTQDSGATNRGEPSASGAAGKKASAATSKKRKKQEESATPGAEDAAPAPKGKKKKTTAAASATATTPAAASPEPKGKGAKADSPKPAAAAKGKAAPKKKGTKKGTADDATSDAAPTPAAESTADTSVGGKAGKKAPTPAKKTPAKGKKAQQQQQQQQQQQANSRQSTATPALHAAQLPASSPPRHGVNAASPFAAGAGIATPSPAMSHAAPSNGGGNFAPNLPFGVPQHHQQHQQQQAAAAAQLAAHFNLPLGVGMPPGMVGQTQGQQGQQPGGGMGLPFATPPQQAQGGGQQMGNMMGGGGAAMNQLAALMGSQMANNNNNNVNAGGVGGASFGGLAGNNAHTAAQVAQQLQQHPNFSQLPPAVQHQVMQWQQRQQQQGQGGGQGGGGAQGGGGGGMLPPGWPMAQR</sequence>
<feature type="compositionally biased region" description="Low complexity" evidence="1">
    <location>
        <begin position="514"/>
        <end position="526"/>
    </location>
</feature>
<evidence type="ECO:0000256" key="1">
    <source>
        <dbReference type="SAM" id="MobiDB-lite"/>
    </source>
</evidence>
<protein>
    <recommendedName>
        <fullName evidence="2">Spt20-like SEP domain-containing protein</fullName>
    </recommendedName>
</protein>
<feature type="region of interest" description="Disordered" evidence="1">
    <location>
        <begin position="624"/>
        <end position="664"/>
    </location>
</feature>
<feature type="compositionally biased region" description="Low complexity" evidence="1">
    <location>
        <begin position="598"/>
        <end position="607"/>
    </location>
</feature>
<gene>
    <name evidence="3" type="ORF">BDZ90DRAFT_229331</name>
</gene>
<proteinExistence type="predicted"/>
<feature type="compositionally biased region" description="Low complexity" evidence="1">
    <location>
        <begin position="405"/>
        <end position="414"/>
    </location>
</feature>
<feature type="compositionally biased region" description="Low complexity" evidence="1">
    <location>
        <begin position="449"/>
        <end position="458"/>
    </location>
</feature>
<dbReference type="Pfam" id="PF12090">
    <property type="entry name" value="Spt20_SEP"/>
    <property type="match status" value="1"/>
</dbReference>
<feature type="compositionally biased region" description="Low complexity" evidence="1">
    <location>
        <begin position="472"/>
        <end position="506"/>
    </location>
</feature>
<dbReference type="GO" id="GO:0000124">
    <property type="term" value="C:SAGA complex"/>
    <property type="evidence" value="ECO:0007669"/>
    <property type="project" value="InterPro"/>
</dbReference>
<evidence type="ECO:0000313" key="4">
    <source>
        <dbReference type="Proteomes" id="UP000245884"/>
    </source>
</evidence>
<feature type="region of interest" description="Disordered" evidence="1">
    <location>
        <begin position="569"/>
        <end position="607"/>
    </location>
</feature>
<dbReference type="OrthoDB" id="1932706at2759"/>
<dbReference type="AlphaFoldDB" id="A0A316UZ97"/>
<dbReference type="InterPro" id="IPR046468">
    <property type="entry name" value="Spt20-like_SEP"/>
</dbReference>
<reference evidence="3 4" key="1">
    <citation type="journal article" date="2018" name="Mol. Biol. Evol.">
        <title>Broad Genomic Sampling Reveals a Smut Pathogenic Ancestry of the Fungal Clade Ustilaginomycotina.</title>
        <authorList>
            <person name="Kijpornyongpan T."/>
            <person name="Mondo S.J."/>
            <person name="Barry K."/>
            <person name="Sandor L."/>
            <person name="Lee J."/>
            <person name="Lipzen A."/>
            <person name="Pangilinan J."/>
            <person name="LaButti K."/>
            <person name="Hainaut M."/>
            <person name="Henrissat B."/>
            <person name="Grigoriev I.V."/>
            <person name="Spatafora J.W."/>
            <person name="Aime M.C."/>
        </authorList>
    </citation>
    <scope>NUCLEOTIDE SEQUENCE [LARGE SCALE GENOMIC DNA]</scope>
    <source>
        <strain evidence="3 4">MCA 5214</strain>
    </source>
</reference>
<feature type="compositionally biased region" description="Gly residues" evidence="1">
    <location>
        <begin position="745"/>
        <end position="764"/>
    </location>
</feature>
<feature type="region of interest" description="Disordered" evidence="1">
    <location>
        <begin position="354"/>
        <end position="556"/>
    </location>
</feature>
<dbReference type="PANTHER" id="PTHR13526:SF8">
    <property type="entry name" value="TRANSCRIPTION FACTOR SPT20 HOMOLOG"/>
    <property type="match status" value="1"/>
</dbReference>
<dbReference type="RefSeq" id="XP_025364926.1">
    <property type="nucleotide sequence ID" value="XM_025505014.1"/>
</dbReference>
<dbReference type="STRING" id="1569628.A0A316UZ97"/>
<feature type="compositionally biased region" description="Basic and acidic residues" evidence="1">
    <location>
        <begin position="439"/>
        <end position="448"/>
    </location>
</feature>
<dbReference type="GeneID" id="37026837"/>
<name>A0A316UZ97_9BASI</name>
<organism evidence="3 4">
    <name type="scientific">Jaminaea rosea</name>
    <dbReference type="NCBI Taxonomy" id="1569628"/>
    <lineage>
        <taxon>Eukaryota</taxon>
        <taxon>Fungi</taxon>
        <taxon>Dikarya</taxon>
        <taxon>Basidiomycota</taxon>
        <taxon>Ustilaginomycotina</taxon>
        <taxon>Exobasidiomycetes</taxon>
        <taxon>Microstromatales</taxon>
        <taxon>Microstromatales incertae sedis</taxon>
        <taxon>Jaminaea</taxon>
    </lineage>
</organism>
<dbReference type="GO" id="GO:0006357">
    <property type="term" value="P:regulation of transcription by RNA polymerase II"/>
    <property type="evidence" value="ECO:0007669"/>
    <property type="project" value="TreeGrafter"/>
</dbReference>
<evidence type="ECO:0000313" key="3">
    <source>
        <dbReference type="EMBL" id="PWN30314.1"/>
    </source>
</evidence>
<feature type="region of interest" description="Disordered" evidence="1">
    <location>
        <begin position="252"/>
        <end position="285"/>
    </location>
</feature>
<keyword evidence="4" id="KW-1185">Reference proteome</keyword>
<dbReference type="Proteomes" id="UP000245884">
    <property type="component" value="Unassembled WGS sequence"/>
</dbReference>
<evidence type="ECO:0000259" key="2">
    <source>
        <dbReference type="Pfam" id="PF12090"/>
    </source>
</evidence>
<dbReference type="GO" id="GO:0003712">
    <property type="term" value="F:transcription coregulator activity"/>
    <property type="evidence" value="ECO:0007669"/>
    <property type="project" value="InterPro"/>
</dbReference>
<dbReference type="PANTHER" id="PTHR13526">
    <property type="entry name" value="TRANSCRIPTION FACTOR SPT20 HOMOLOG"/>
    <property type="match status" value="1"/>
</dbReference>
<feature type="compositionally biased region" description="Low complexity" evidence="1">
    <location>
        <begin position="624"/>
        <end position="635"/>
    </location>
</feature>
<feature type="compositionally biased region" description="Gly residues" evidence="1">
    <location>
        <begin position="653"/>
        <end position="664"/>
    </location>
</feature>
<feature type="compositionally biased region" description="Low complexity" evidence="1">
    <location>
        <begin position="422"/>
        <end position="438"/>
    </location>
</feature>
<accession>A0A316UZ97</accession>
<feature type="region of interest" description="Disordered" evidence="1">
    <location>
        <begin position="115"/>
        <end position="134"/>
    </location>
</feature>
<feature type="compositionally biased region" description="Low complexity" evidence="1">
    <location>
        <begin position="379"/>
        <end position="392"/>
    </location>
</feature>
<feature type="region of interest" description="Disordered" evidence="1">
    <location>
        <begin position="313"/>
        <end position="336"/>
    </location>
</feature>
<dbReference type="InterPro" id="IPR021950">
    <property type="entry name" value="Spt20"/>
</dbReference>
<feature type="domain" description="Spt20-like SEP" evidence="2">
    <location>
        <begin position="24"/>
        <end position="244"/>
    </location>
</feature>
<dbReference type="EMBL" id="KZ819662">
    <property type="protein sequence ID" value="PWN30314.1"/>
    <property type="molecule type" value="Genomic_DNA"/>
</dbReference>
<feature type="compositionally biased region" description="Polar residues" evidence="1">
    <location>
        <begin position="318"/>
        <end position="327"/>
    </location>
</feature>
<feature type="region of interest" description="Disordered" evidence="1">
    <location>
        <begin position="729"/>
        <end position="773"/>
    </location>
</feature>